<sequence length="134" mass="15604">MKMAVYIQQELRWLAIVTQEPVLIEAFKKGLDVHSQITCQIKGFTYNLFEDIRNYKRETLKETQHHIQQLINKWSDTPECLYILKIYNMKELNSTTIPSLANAFESLRKEMKSIVFGKGIAELKSHSKQGNLSV</sequence>
<protein>
    <recommendedName>
        <fullName evidence="3">DNA polymerase I</fullName>
    </recommendedName>
</protein>
<dbReference type="InterPro" id="IPR043502">
    <property type="entry name" value="DNA/RNA_pol_sf"/>
</dbReference>
<evidence type="ECO:0008006" key="3">
    <source>
        <dbReference type="Google" id="ProtNLM"/>
    </source>
</evidence>
<organism evidence="1 2">
    <name type="scientific">Bacillus thuringiensis HD-771</name>
    <dbReference type="NCBI Taxonomy" id="1218175"/>
    <lineage>
        <taxon>Bacteria</taxon>
        <taxon>Bacillati</taxon>
        <taxon>Bacillota</taxon>
        <taxon>Bacilli</taxon>
        <taxon>Bacillales</taxon>
        <taxon>Bacillaceae</taxon>
        <taxon>Bacillus</taxon>
        <taxon>Bacillus cereus group</taxon>
    </lineage>
</organism>
<dbReference type="Gene3D" id="1.10.150.20">
    <property type="entry name" value="5' to 3' exonuclease, C-terminal subdomain"/>
    <property type="match status" value="1"/>
</dbReference>
<evidence type="ECO:0000313" key="2">
    <source>
        <dbReference type="Proteomes" id="UP000005259"/>
    </source>
</evidence>
<dbReference type="RefSeq" id="WP_000781409.1">
    <property type="nucleotide sequence ID" value="NC_018500.1"/>
</dbReference>
<dbReference type="EMBL" id="CP003752">
    <property type="protein sequence ID" value="AFQ15831.1"/>
    <property type="molecule type" value="Genomic_DNA"/>
</dbReference>
<evidence type="ECO:0000313" key="1">
    <source>
        <dbReference type="EMBL" id="AFQ15831.1"/>
    </source>
</evidence>
<reference evidence="1 2" key="1">
    <citation type="submission" date="2012-08" db="EMBL/GenBank/DDBJ databases">
        <authorList>
            <person name="Doggett N."/>
            <person name="Teshima H."/>
            <person name="Bruce D."/>
            <person name="Detter J.C."/>
            <person name="Johnson S.L."/>
            <person name="Han C."/>
        </authorList>
    </citation>
    <scope>NUCLEOTIDE SEQUENCE [LARGE SCALE GENOMIC DNA]</scope>
    <source>
        <strain evidence="1 2">HD-771</strain>
    </source>
</reference>
<dbReference type="Proteomes" id="UP000005259">
    <property type="component" value="Chromosome"/>
</dbReference>
<dbReference type="KEGG" id="bti:BTG_11875"/>
<name>A0A9W3J869_BACTU</name>
<gene>
    <name evidence="1" type="ORF">BTG_11875</name>
</gene>
<proteinExistence type="predicted"/>
<accession>A0A9W3J869</accession>
<dbReference type="SUPFAM" id="SSF56672">
    <property type="entry name" value="DNA/RNA polymerases"/>
    <property type="match status" value="1"/>
</dbReference>
<dbReference type="AlphaFoldDB" id="A0A9W3J869"/>